<proteinExistence type="predicted"/>
<keyword evidence="3" id="KW-1185">Reference proteome</keyword>
<protein>
    <submittedName>
        <fullName evidence="2">Uncharacterized protein</fullName>
    </submittedName>
</protein>
<evidence type="ECO:0000256" key="1">
    <source>
        <dbReference type="SAM" id="MobiDB-lite"/>
    </source>
</evidence>
<gene>
    <name evidence="2" type="ORF">E2C01_035269</name>
</gene>
<feature type="region of interest" description="Disordered" evidence="1">
    <location>
        <begin position="78"/>
        <end position="125"/>
    </location>
</feature>
<dbReference type="AlphaFoldDB" id="A0A5B7F9A8"/>
<feature type="compositionally biased region" description="Basic and acidic residues" evidence="1">
    <location>
        <begin position="87"/>
        <end position="100"/>
    </location>
</feature>
<evidence type="ECO:0000313" key="3">
    <source>
        <dbReference type="Proteomes" id="UP000324222"/>
    </source>
</evidence>
<dbReference type="EMBL" id="VSRR010005144">
    <property type="protein sequence ID" value="MPC41668.1"/>
    <property type="molecule type" value="Genomic_DNA"/>
</dbReference>
<dbReference type="Proteomes" id="UP000324222">
    <property type="component" value="Unassembled WGS sequence"/>
</dbReference>
<evidence type="ECO:0000313" key="2">
    <source>
        <dbReference type="EMBL" id="MPC41668.1"/>
    </source>
</evidence>
<accession>A0A5B7F9A8</accession>
<organism evidence="2 3">
    <name type="scientific">Portunus trituberculatus</name>
    <name type="common">Swimming crab</name>
    <name type="synonym">Neptunus trituberculatus</name>
    <dbReference type="NCBI Taxonomy" id="210409"/>
    <lineage>
        <taxon>Eukaryota</taxon>
        <taxon>Metazoa</taxon>
        <taxon>Ecdysozoa</taxon>
        <taxon>Arthropoda</taxon>
        <taxon>Crustacea</taxon>
        <taxon>Multicrustacea</taxon>
        <taxon>Malacostraca</taxon>
        <taxon>Eumalacostraca</taxon>
        <taxon>Eucarida</taxon>
        <taxon>Decapoda</taxon>
        <taxon>Pleocyemata</taxon>
        <taxon>Brachyura</taxon>
        <taxon>Eubrachyura</taxon>
        <taxon>Portunoidea</taxon>
        <taxon>Portunidae</taxon>
        <taxon>Portuninae</taxon>
        <taxon>Portunus</taxon>
    </lineage>
</organism>
<comment type="caution">
    <text evidence="2">The sequence shown here is derived from an EMBL/GenBank/DDBJ whole genome shotgun (WGS) entry which is preliminary data.</text>
</comment>
<reference evidence="2 3" key="1">
    <citation type="submission" date="2019-05" db="EMBL/GenBank/DDBJ databases">
        <title>Another draft genome of Portunus trituberculatus and its Hox gene families provides insights of decapod evolution.</title>
        <authorList>
            <person name="Jeong J.-H."/>
            <person name="Song I."/>
            <person name="Kim S."/>
            <person name="Choi T."/>
            <person name="Kim D."/>
            <person name="Ryu S."/>
            <person name="Kim W."/>
        </authorList>
    </citation>
    <scope>NUCLEOTIDE SEQUENCE [LARGE SCALE GENOMIC DNA]</scope>
    <source>
        <tissue evidence="2">Muscle</tissue>
    </source>
</reference>
<sequence length="125" mass="13159">MSSTSPELSLSASLSFLPGSFASEGSIWRKKQQLCHRLLSGAGGLWAVGGEGRVGVTEAPLDIMTGAPLVSLLPQAVSPCPSRPAPRPRDTGCTRSRESPPKVSISWTLWHDSPAGQESPPPEEV</sequence>
<name>A0A5B7F9A8_PORTR</name>